<feature type="binding site" evidence="9">
    <location>
        <position position="8"/>
    </location>
    <ligand>
        <name>Mn(2+)</name>
        <dbReference type="ChEBI" id="CHEBI:29035"/>
        <label>1</label>
    </ligand>
</feature>
<dbReference type="InterPro" id="IPR050535">
    <property type="entry name" value="DNA_Repair-Maintenance_Comp"/>
</dbReference>
<dbReference type="GO" id="GO:0008408">
    <property type="term" value="F:3'-5' exonuclease activity"/>
    <property type="evidence" value="ECO:0007669"/>
    <property type="project" value="UniProtKB-UniRule"/>
</dbReference>
<reference evidence="13" key="2">
    <citation type="submission" date="2014-09" db="EMBL/GenBank/DDBJ databases">
        <authorList>
            <person name="Bishop-Lilly K.A."/>
            <person name="Broomall S.M."/>
            <person name="Chain P.S."/>
            <person name="Chertkov O."/>
            <person name="Coyne S.R."/>
            <person name="Daligault H.E."/>
            <person name="Davenport K.W."/>
            <person name="Erkkila T."/>
            <person name="Frey K.G."/>
            <person name="Gibbons H.S."/>
            <person name="Gu W."/>
            <person name="Jaissle J."/>
            <person name="Johnson S.L."/>
            <person name="Koroleva G.I."/>
            <person name="Ladner J.T."/>
            <person name="Lo C.-C."/>
            <person name="Minogue T.D."/>
            <person name="Munk C."/>
            <person name="Palacios G.F."/>
            <person name="Redden C.L."/>
            <person name="Rosenzweig C.N."/>
            <person name="Scholz M.B."/>
            <person name="Teshima H."/>
            <person name="Xu Y."/>
        </authorList>
    </citation>
    <scope>NUCLEOTIDE SEQUENCE</scope>
    <source>
        <strain evidence="13">Mb9</strain>
    </source>
</reference>
<dbReference type="InterPro" id="IPR032885">
    <property type="entry name" value="Mre11_archaea-type"/>
</dbReference>
<accession>A0A089ZHH1</accession>
<protein>
    <recommendedName>
        <fullName evidence="9">DNA double-strand break repair protein Mre11</fullName>
        <ecNumber evidence="9">3.1.-.-</ecNumber>
    </recommendedName>
</protein>
<name>A0A089ZHH1_METFO</name>
<evidence type="ECO:0000313" key="13">
    <source>
        <dbReference type="EMBL" id="CEL24028.1"/>
    </source>
</evidence>
<comment type="activity regulation">
    <text evidence="9">Nuclease activity is regulated by Rad50.</text>
</comment>
<comment type="similarity">
    <text evidence="9">Belongs to the MRE11/RAD32 family.</text>
</comment>
<dbReference type="InterPro" id="IPR041796">
    <property type="entry name" value="Mre11_N"/>
</dbReference>
<dbReference type="EMBL" id="CP006933">
    <property type="protein sequence ID" value="AIS32780.1"/>
    <property type="molecule type" value="Genomic_DNA"/>
</dbReference>
<dbReference type="Proteomes" id="UP000029661">
    <property type="component" value="Chromosome"/>
</dbReference>
<keyword evidence="15" id="KW-1185">Reference proteome</keyword>
<feature type="binding site" evidence="9">
    <location>
        <position position="49"/>
    </location>
    <ligand>
        <name>Mn(2+)</name>
        <dbReference type="ChEBI" id="CHEBI:29035"/>
        <label>1</label>
    </ligand>
</feature>
<dbReference type="Pfam" id="PF00149">
    <property type="entry name" value="Metallophos"/>
    <property type="match status" value="1"/>
</dbReference>
<sequence>MQFAHLADTHMGYRQYGLTERENDFFEVFDQAIEEIIRERPDFVIHSGDLFEYSRPPTRALLTAQKGILKLKEANIPIYAIAGNHDVVMRKNALPPQILYKDFGLKLISPNQPFYTVGDVFIGGAPYASKYHAKQLVERLQTIEKSSLDYGKRILVLHQGIDRYIPYEYEIKIGDVPQNFNYCAFGHIHERVVDDFGEGKLAYPGSTEIWRSNEVEGYRKNGKGFYLVDISGDMPEIENIDLKLPREFIKETIRYSELQDELNRIKEYTNSLQRKPILMVTVEGGNFNRSEVYETLNQSLSETCLAVRSNYRPTAIKEDENPFEKGKEALDIKKMIEHNLKDFNSEKVTELGTGLLKELSDGDFKAAETIAHNFYEDLYDH</sequence>
<keyword evidence="5 9" id="KW-0378">Hydrolase</keyword>
<dbReference type="Proteomes" id="UP000062768">
    <property type="component" value="Chromosome I"/>
</dbReference>
<dbReference type="EC" id="3.1.-.-" evidence="9"/>
<evidence type="ECO:0000313" key="14">
    <source>
        <dbReference type="Proteomes" id="UP000029661"/>
    </source>
</evidence>
<evidence type="ECO:0000313" key="15">
    <source>
        <dbReference type="Proteomes" id="UP000062768"/>
    </source>
</evidence>
<dbReference type="InterPro" id="IPR029052">
    <property type="entry name" value="Metallo-depent_PP-like"/>
</dbReference>
<evidence type="ECO:0000256" key="3">
    <source>
        <dbReference type="ARBA" id="ARBA00022759"/>
    </source>
</evidence>
<keyword evidence="8 9" id="KW-0464">Manganese</keyword>
<evidence type="ECO:0000256" key="4">
    <source>
        <dbReference type="ARBA" id="ARBA00022763"/>
    </source>
</evidence>
<dbReference type="AlphaFoldDB" id="A0A089ZHH1"/>
<evidence type="ECO:0000256" key="9">
    <source>
        <dbReference type="HAMAP-Rule" id="MF_02044"/>
    </source>
</evidence>
<feature type="active site" description="Proton donor" evidence="9">
    <location>
        <position position="85"/>
    </location>
</feature>
<reference evidence="11" key="1">
    <citation type="submission" date="2013-12" db="EMBL/GenBank/DDBJ databases">
        <title>The complete genome sequence of Methanobacterium sp. BRM9.</title>
        <authorList>
            <consortium name="Pastoral Greenhouse Gas Research Consortium"/>
            <person name="Kelly W.J."/>
            <person name="Leahy S.C."/>
            <person name="Perry R."/>
            <person name="Li D."/>
            <person name="Altermann E."/>
            <person name="Lambie S.C."/>
            <person name="Attwood G.T."/>
        </authorList>
    </citation>
    <scope>NUCLEOTIDE SEQUENCE [LARGE SCALE GENOMIC DNA]</scope>
    <source>
        <strain evidence="11">BRM9</strain>
    </source>
</reference>
<dbReference type="GO" id="GO:0045027">
    <property type="term" value="F:DNA end binding"/>
    <property type="evidence" value="ECO:0007669"/>
    <property type="project" value="UniProtKB-UniRule"/>
</dbReference>
<evidence type="ECO:0000313" key="12">
    <source>
        <dbReference type="EMBL" id="CEA12533.1"/>
    </source>
</evidence>
<dbReference type="PATRIC" id="fig|2162.10.peg.391"/>
<dbReference type="GO" id="GO:0030145">
    <property type="term" value="F:manganese ion binding"/>
    <property type="evidence" value="ECO:0007669"/>
    <property type="project" value="UniProtKB-UniRule"/>
</dbReference>
<dbReference type="GO" id="GO:0000403">
    <property type="term" value="F:Y-form DNA binding"/>
    <property type="evidence" value="ECO:0007669"/>
    <property type="project" value="UniProtKB-UniRule"/>
</dbReference>
<dbReference type="GO" id="GO:0004519">
    <property type="term" value="F:endonuclease activity"/>
    <property type="evidence" value="ECO:0007669"/>
    <property type="project" value="UniProtKB-UniRule"/>
</dbReference>
<proteinExistence type="inferred from homology"/>
<keyword evidence="7 9" id="KW-0234">DNA repair</keyword>
<dbReference type="InterPro" id="IPR004843">
    <property type="entry name" value="Calcineurin-like_PHP"/>
</dbReference>
<dbReference type="GeneID" id="26738641"/>
<dbReference type="OrthoDB" id="11638at2157"/>
<organism evidence="11 14">
    <name type="scientific">Methanobacterium formicicum</name>
    <dbReference type="NCBI Taxonomy" id="2162"/>
    <lineage>
        <taxon>Archaea</taxon>
        <taxon>Methanobacteriati</taxon>
        <taxon>Methanobacteriota</taxon>
        <taxon>Methanomada group</taxon>
        <taxon>Methanobacteria</taxon>
        <taxon>Methanobacteriales</taxon>
        <taxon>Methanobacteriaceae</taxon>
        <taxon>Methanobacterium</taxon>
    </lineage>
</organism>
<dbReference type="GO" id="GO:0006302">
    <property type="term" value="P:double-strand break repair"/>
    <property type="evidence" value="ECO:0007669"/>
    <property type="project" value="UniProtKB-UniRule"/>
</dbReference>
<keyword evidence="6 9" id="KW-0269">Exonuclease</keyword>
<keyword evidence="2 9" id="KW-0479">Metal-binding</keyword>
<feature type="binding site" evidence="9">
    <location>
        <position position="84"/>
    </location>
    <ligand>
        <name>Mn(2+)</name>
        <dbReference type="ChEBI" id="CHEBI:29035"/>
        <label>2</label>
    </ligand>
</feature>
<keyword evidence="4 9" id="KW-0227">DNA damage</keyword>
<dbReference type="CDD" id="cd00840">
    <property type="entry name" value="MPP_Mre11_N"/>
    <property type="match status" value="1"/>
</dbReference>
<evidence type="ECO:0000259" key="10">
    <source>
        <dbReference type="Pfam" id="PF00149"/>
    </source>
</evidence>
<dbReference type="KEGG" id="mfc:BRM9_1976"/>
<dbReference type="STRING" id="2162.BRM9_1976"/>
<feature type="binding site" evidence="9">
    <location>
        <position position="189"/>
    </location>
    <ligand>
        <name>Mn(2+)</name>
        <dbReference type="ChEBI" id="CHEBI:29035"/>
        <label>1</label>
    </ligand>
</feature>
<feature type="domain" description="Calcineurin-like phosphoesterase" evidence="10">
    <location>
        <begin position="1"/>
        <end position="190"/>
    </location>
</feature>
<comment type="cofactor">
    <cofactor evidence="9">
        <name>Mn(2+)</name>
        <dbReference type="ChEBI" id="CHEBI:29035"/>
    </cofactor>
    <text evidence="9">Binds 2 manganese ions per subunit.</text>
</comment>
<dbReference type="PANTHER" id="PTHR30337:SF0">
    <property type="entry name" value="NUCLEASE SBCCD SUBUNIT D"/>
    <property type="match status" value="1"/>
</dbReference>
<evidence type="ECO:0000256" key="7">
    <source>
        <dbReference type="ARBA" id="ARBA00023204"/>
    </source>
</evidence>
<feature type="binding site" evidence="9">
    <location>
        <position position="187"/>
    </location>
    <ligand>
        <name>Mn(2+)</name>
        <dbReference type="ChEBI" id="CHEBI:29035"/>
        <label>2</label>
    </ligand>
</feature>
<evidence type="ECO:0000256" key="2">
    <source>
        <dbReference type="ARBA" id="ARBA00022723"/>
    </source>
</evidence>
<feature type="binding site" evidence="9">
    <location>
        <position position="158"/>
    </location>
    <ligand>
        <name>Mn(2+)</name>
        <dbReference type="ChEBI" id="CHEBI:29035"/>
        <label>2</label>
    </ligand>
</feature>
<dbReference type="HAMAP" id="MF_02044">
    <property type="entry name" value="Mre11"/>
    <property type="match status" value="1"/>
</dbReference>
<comment type="subunit">
    <text evidence="9">Homodimer. Forms a heterotetramer composed of two Mre11 subunits and two Rad50 subunits.</text>
</comment>
<keyword evidence="1 9" id="KW-0540">Nuclease</keyword>
<evidence type="ECO:0000313" key="11">
    <source>
        <dbReference type="EMBL" id="AIS32780.1"/>
    </source>
</evidence>
<evidence type="ECO:0000256" key="8">
    <source>
        <dbReference type="ARBA" id="ARBA00023211"/>
    </source>
</evidence>
<keyword evidence="3 9" id="KW-0255">Endonuclease</keyword>
<comment type="function">
    <text evidence="9">Part of the Rad50/Mre11 complex, which is involved in the early steps of DNA double-strand break (DSB) repair. The complex may facilitate opening of the processed DNA ends to aid in the recruitment of HerA and NurA. Mre11 binds to DSB ends and has both double-stranded 3'-5' exonuclease activity and single-stranded endonuclease activity.</text>
</comment>
<feature type="binding site" evidence="9">
    <location>
        <position position="10"/>
    </location>
    <ligand>
        <name>Mn(2+)</name>
        <dbReference type="ChEBI" id="CHEBI:29035"/>
        <label>1</label>
    </ligand>
</feature>
<dbReference type="EMBL" id="LN734822">
    <property type="protein sequence ID" value="CEL24028.1"/>
    <property type="molecule type" value="Genomic_DNA"/>
</dbReference>
<dbReference type="EMBL" id="LN515531">
    <property type="protein sequence ID" value="CEA12533.1"/>
    <property type="molecule type" value="Genomic_DNA"/>
</dbReference>
<feature type="binding site" evidence="9">
    <location>
        <position position="49"/>
    </location>
    <ligand>
        <name>Mn(2+)</name>
        <dbReference type="ChEBI" id="CHEBI:29035"/>
        <label>2</label>
    </ligand>
</feature>
<evidence type="ECO:0000256" key="5">
    <source>
        <dbReference type="ARBA" id="ARBA00022801"/>
    </source>
</evidence>
<evidence type="ECO:0000256" key="1">
    <source>
        <dbReference type="ARBA" id="ARBA00022722"/>
    </source>
</evidence>
<dbReference type="Gene3D" id="3.60.21.10">
    <property type="match status" value="1"/>
</dbReference>
<gene>
    <name evidence="9" type="primary">mre11</name>
    <name evidence="11" type="ORF">BRM9_1976</name>
    <name evidence="12" type="ORF">DSM1535_0168</name>
    <name evidence="13" type="ORF">MB9_0380</name>
</gene>
<evidence type="ECO:0000256" key="6">
    <source>
        <dbReference type="ARBA" id="ARBA00022839"/>
    </source>
</evidence>
<dbReference type="KEGG" id="mfi:DSM1535_0168"/>
<dbReference type="PANTHER" id="PTHR30337">
    <property type="entry name" value="COMPONENT OF ATP-DEPENDENT DSDNA EXONUCLEASE"/>
    <property type="match status" value="1"/>
</dbReference>
<dbReference type="RefSeq" id="WP_052400028.1">
    <property type="nucleotide sequence ID" value="NZ_CP006933.1"/>
</dbReference>
<dbReference type="SUPFAM" id="SSF56300">
    <property type="entry name" value="Metallo-dependent phosphatases"/>
    <property type="match status" value="1"/>
</dbReference>